<keyword evidence="12" id="KW-1003">Cell membrane</keyword>
<organism evidence="14 15">
    <name type="scientific">Pseudomonas cichorii</name>
    <dbReference type="NCBI Taxonomy" id="36746"/>
    <lineage>
        <taxon>Bacteria</taxon>
        <taxon>Pseudomonadati</taxon>
        <taxon>Pseudomonadota</taxon>
        <taxon>Gammaproteobacteria</taxon>
        <taxon>Pseudomonadales</taxon>
        <taxon>Pseudomonadaceae</taxon>
        <taxon>Pseudomonas</taxon>
    </lineage>
</organism>
<dbReference type="PANTHER" id="PTHR42755">
    <property type="entry name" value="3-DEOXY-MANNO-OCTULOSONATE CYTIDYLYLTRANSFERASE"/>
    <property type="match status" value="1"/>
</dbReference>
<keyword evidence="12" id="KW-0448">Lipopolysaccharide biosynthesis</keyword>
<proteinExistence type="inferred from homology"/>
<reference evidence="14 15" key="1">
    <citation type="submission" date="2018-08" db="EMBL/GenBank/DDBJ databases">
        <title>Recombination of ecologically and evolutionarily significant loci maintains genetic cohesion in the Pseudomonas syringae species complex.</title>
        <authorList>
            <person name="Dillon M."/>
            <person name="Thakur S."/>
            <person name="Almeida R.N.D."/>
            <person name="Weir B.S."/>
            <person name="Guttman D.S."/>
        </authorList>
    </citation>
    <scope>NUCLEOTIDE SEQUENCE [LARGE SCALE GENOMIC DNA]</scope>
    <source>
        <strain evidence="14 15">ICMP 3353</strain>
    </source>
</reference>
<dbReference type="UniPathway" id="UPA00958"/>
<evidence type="ECO:0000256" key="8">
    <source>
        <dbReference type="ARBA" id="ARBA00031445"/>
    </source>
</evidence>
<dbReference type="AlphaFoldDB" id="A0A3M4LYV4"/>
<evidence type="ECO:0000256" key="4">
    <source>
        <dbReference type="ARBA" id="ARBA00012621"/>
    </source>
</evidence>
<evidence type="ECO:0000256" key="10">
    <source>
        <dbReference type="PIRSR" id="PIRSR639901-1"/>
    </source>
</evidence>
<dbReference type="Pfam" id="PF04413">
    <property type="entry name" value="Glycos_transf_N"/>
    <property type="match status" value="1"/>
</dbReference>
<dbReference type="Proteomes" id="UP000277236">
    <property type="component" value="Unassembled WGS sequence"/>
</dbReference>
<dbReference type="GO" id="GO:0043842">
    <property type="term" value="F:Kdo transferase activity"/>
    <property type="evidence" value="ECO:0007669"/>
    <property type="project" value="UniProtKB-EC"/>
</dbReference>
<gene>
    <name evidence="14" type="ORF">ALQ04_00803</name>
</gene>
<dbReference type="GO" id="GO:0005886">
    <property type="term" value="C:plasma membrane"/>
    <property type="evidence" value="ECO:0007669"/>
    <property type="project" value="UniProtKB-SubCell"/>
</dbReference>
<dbReference type="SUPFAM" id="SSF53756">
    <property type="entry name" value="UDP-Glycosyltransferase/glycogen phosphorylase"/>
    <property type="match status" value="1"/>
</dbReference>
<accession>A0A3M4LYV4</accession>
<evidence type="ECO:0000256" key="7">
    <source>
        <dbReference type="ARBA" id="ARBA00022968"/>
    </source>
</evidence>
<keyword evidence="7" id="KW-0735">Signal-anchor</keyword>
<dbReference type="EMBL" id="RBRE01000042">
    <property type="protein sequence ID" value="RMQ46231.1"/>
    <property type="molecule type" value="Genomic_DNA"/>
</dbReference>
<dbReference type="EC" id="2.4.99.12" evidence="4 12"/>
<comment type="catalytic activity">
    <reaction evidence="9 12">
        <text>lipid IVA (E. coli) + CMP-3-deoxy-beta-D-manno-octulosonate = alpha-Kdo-(2-&gt;6)-lipid IVA (E. coli) + CMP + H(+)</text>
        <dbReference type="Rhea" id="RHEA:28066"/>
        <dbReference type="ChEBI" id="CHEBI:15378"/>
        <dbReference type="ChEBI" id="CHEBI:58603"/>
        <dbReference type="ChEBI" id="CHEBI:60364"/>
        <dbReference type="ChEBI" id="CHEBI:60377"/>
        <dbReference type="ChEBI" id="CHEBI:85987"/>
        <dbReference type="EC" id="2.4.99.12"/>
    </reaction>
</comment>
<protein>
    <recommendedName>
        <fullName evidence="5 12">3-deoxy-D-manno-octulosonic acid transferase</fullName>
        <shortName evidence="12">Kdo transferase</shortName>
        <ecNumber evidence="4 12">2.4.99.12</ecNumber>
    </recommendedName>
    <alternativeName>
        <fullName evidence="8 12">Lipid IV(A) 3-deoxy-D-manno-octulosonic acid transferase</fullName>
    </alternativeName>
</protein>
<evidence type="ECO:0000256" key="11">
    <source>
        <dbReference type="PIRSR" id="PIRSR639901-2"/>
    </source>
</evidence>
<dbReference type="InterPro" id="IPR007507">
    <property type="entry name" value="Glycos_transf_N"/>
</dbReference>
<dbReference type="NCBIfam" id="NF004388">
    <property type="entry name" value="PRK05749.1-4"/>
    <property type="match status" value="1"/>
</dbReference>
<dbReference type="GO" id="GO:0009244">
    <property type="term" value="P:lipopolysaccharide core region biosynthetic process"/>
    <property type="evidence" value="ECO:0007669"/>
    <property type="project" value="UniProtKB-UniRule"/>
</dbReference>
<keyword evidence="6 12" id="KW-0808">Transferase</keyword>
<comment type="similarity">
    <text evidence="3">Belongs to the glycosyltransferase group 1 family. Glycosyltransferase 30 subfamily.</text>
</comment>
<comment type="subcellular location">
    <subcellularLocation>
        <location evidence="1">Cell inner membrane</location>
        <topology evidence="1">Single-pass membrane protein</topology>
        <orientation evidence="1">Cytoplasmic side</orientation>
    </subcellularLocation>
    <subcellularLocation>
        <location evidence="12">Cell membrane</location>
    </subcellularLocation>
</comment>
<comment type="function">
    <text evidence="12">Involved in lipopolysaccharide (LPS) biosynthesis. Catalyzes the transfer of 3-deoxy-D-manno-octulosonate (Kdo) residue(s) from CMP-Kdo to lipid IV(A), the tetraacyldisaccharide-1,4'-bisphosphate precursor of lipid A.</text>
</comment>
<keyword evidence="12" id="KW-0812">Transmembrane</keyword>
<sequence>MLINSAPMNRTLYTLLFHLGLPLVALRLWLRARKAPAYRQRIGERFAIGLPAMQRGGIWVHAVSVGESIAAAPMIRALLALYPQLPITVTCMTPTGSERIKALFASEPRIQHCYLPYDLPWAAGRFLDHVQPRLGIIMETELWPNHINQCARRGIPVMLANARLSERSARGYGRFAGLTRPMLAQMSGFAVQTEAEAQRFLELGARPECVTVTGSIKFDLSIDPQLLERAAQLREQLQTTRRPVWIAASTHAGEDESVLSAHRQILVSHPEALLILVPRHPERFDSVYGLCQQTGFATVRRSSGQAVTPDTSVLLGDTMGELLFLYALADHAFVGGSLVPNGGHNLLEPAALAKPVLSGPHLFNFLEIAALLRKAGALEEVSDSVGLAVAIQRLFDQPQLARTMAEAGLGVMKTNQGALQRLLDGIAKYL</sequence>
<evidence type="ECO:0000256" key="6">
    <source>
        <dbReference type="ARBA" id="ARBA00022679"/>
    </source>
</evidence>
<evidence type="ECO:0000256" key="1">
    <source>
        <dbReference type="ARBA" id="ARBA00004388"/>
    </source>
</evidence>
<feature type="transmembrane region" description="Helical" evidence="12">
    <location>
        <begin position="12"/>
        <end position="30"/>
    </location>
</feature>
<dbReference type="Gene3D" id="3.40.50.11720">
    <property type="entry name" value="3-Deoxy-D-manno-octulosonic-acid transferase, N-terminal domain"/>
    <property type="match status" value="1"/>
</dbReference>
<feature type="site" description="Transition state stabilizer" evidence="11">
    <location>
        <position position="217"/>
    </location>
</feature>
<dbReference type="InterPro" id="IPR039901">
    <property type="entry name" value="Kdotransferase"/>
</dbReference>
<dbReference type="FunFam" id="3.40.50.11720:FF:000001">
    <property type="entry name" value="3-deoxy-D-manno-octulosonic acid transferase"/>
    <property type="match status" value="1"/>
</dbReference>
<name>A0A3M4LYV4_PSECI</name>
<dbReference type="GO" id="GO:0009245">
    <property type="term" value="P:lipid A biosynthetic process"/>
    <property type="evidence" value="ECO:0007669"/>
    <property type="project" value="TreeGrafter"/>
</dbReference>
<keyword evidence="12" id="KW-0472">Membrane</keyword>
<evidence type="ECO:0000256" key="9">
    <source>
        <dbReference type="ARBA" id="ARBA00049183"/>
    </source>
</evidence>
<keyword evidence="12" id="KW-1133">Transmembrane helix</keyword>
<dbReference type="InterPro" id="IPR038107">
    <property type="entry name" value="Glycos_transf_N_sf"/>
</dbReference>
<evidence type="ECO:0000256" key="2">
    <source>
        <dbReference type="ARBA" id="ARBA00004713"/>
    </source>
</evidence>
<evidence type="ECO:0000256" key="5">
    <source>
        <dbReference type="ARBA" id="ARBA00019077"/>
    </source>
</evidence>
<feature type="domain" description="3-deoxy-D-manno-octulosonic-acid transferase N-terminal" evidence="13">
    <location>
        <begin position="40"/>
        <end position="219"/>
    </location>
</feature>
<evidence type="ECO:0000256" key="12">
    <source>
        <dbReference type="RuleBase" id="RU365103"/>
    </source>
</evidence>
<feature type="active site" description="Proton acceptor" evidence="10">
    <location>
        <position position="67"/>
    </location>
</feature>
<dbReference type="FunFam" id="3.40.50.2000:FF:000032">
    <property type="entry name" value="3-deoxy-D-manno-octulosonic acid transferase"/>
    <property type="match status" value="1"/>
</dbReference>
<evidence type="ECO:0000259" key="13">
    <source>
        <dbReference type="Pfam" id="PF04413"/>
    </source>
</evidence>
<dbReference type="PANTHER" id="PTHR42755:SF1">
    <property type="entry name" value="3-DEOXY-D-MANNO-OCTULOSONIC ACID TRANSFERASE, MITOCHONDRIAL-RELATED"/>
    <property type="match status" value="1"/>
</dbReference>
<evidence type="ECO:0000313" key="14">
    <source>
        <dbReference type="EMBL" id="RMQ46231.1"/>
    </source>
</evidence>
<comment type="pathway">
    <text evidence="2 12">Bacterial outer membrane biogenesis; LPS core biosynthesis.</text>
</comment>
<comment type="caution">
    <text evidence="14">The sequence shown here is derived from an EMBL/GenBank/DDBJ whole genome shotgun (WGS) entry which is preliminary data.</text>
</comment>
<evidence type="ECO:0000313" key="15">
    <source>
        <dbReference type="Proteomes" id="UP000277236"/>
    </source>
</evidence>
<feature type="site" description="Transition state stabilizer" evidence="11">
    <location>
        <position position="139"/>
    </location>
</feature>
<dbReference type="Gene3D" id="3.40.50.2000">
    <property type="entry name" value="Glycogen Phosphorylase B"/>
    <property type="match status" value="1"/>
</dbReference>
<evidence type="ECO:0000256" key="3">
    <source>
        <dbReference type="ARBA" id="ARBA00006380"/>
    </source>
</evidence>